<dbReference type="Proteomes" id="UP001595693">
    <property type="component" value="Unassembled WGS sequence"/>
</dbReference>
<dbReference type="Pfam" id="PF13649">
    <property type="entry name" value="Methyltransf_25"/>
    <property type="match status" value="1"/>
</dbReference>
<reference evidence="3" key="1">
    <citation type="journal article" date="2019" name="Int. J. Syst. Evol. Microbiol.">
        <title>The Global Catalogue of Microorganisms (GCM) 10K type strain sequencing project: providing services to taxonomists for standard genome sequencing and annotation.</title>
        <authorList>
            <consortium name="The Broad Institute Genomics Platform"/>
            <consortium name="The Broad Institute Genome Sequencing Center for Infectious Disease"/>
            <person name="Wu L."/>
            <person name="Ma J."/>
        </authorList>
    </citation>
    <scope>NUCLEOTIDE SEQUENCE [LARGE SCALE GENOMIC DNA]</scope>
    <source>
        <strain evidence="3">CCUG 2113</strain>
    </source>
</reference>
<dbReference type="Gene3D" id="3.40.50.150">
    <property type="entry name" value="Vaccinia Virus protein VP39"/>
    <property type="match status" value="1"/>
</dbReference>
<dbReference type="SUPFAM" id="SSF53335">
    <property type="entry name" value="S-adenosyl-L-methionine-dependent methyltransferases"/>
    <property type="match status" value="1"/>
</dbReference>
<evidence type="ECO:0000259" key="1">
    <source>
        <dbReference type="Pfam" id="PF13649"/>
    </source>
</evidence>
<keyword evidence="2" id="KW-0808">Transferase</keyword>
<feature type="domain" description="Methyltransferase" evidence="1">
    <location>
        <begin position="62"/>
        <end position="156"/>
    </location>
</feature>
<evidence type="ECO:0000313" key="3">
    <source>
        <dbReference type="Proteomes" id="UP001595693"/>
    </source>
</evidence>
<sequence length="232" mass="25248">MTDNEPQAVKARYARRDTVADEARYSLYANAAALQAQQERLRAMARIWRAHGWSSLAQRPMLEVGCGSAGNLHDLVRLGATPACLTGLELLPERAAAARALLPAGVAIAEGDAALAPVQRASQDAVLAFTLFSSLLDEGYRRHLADVIWQWVAPGGGVLVYDFVVNNPANTDVQGIPLRELGILFPEAQIHSRRVTLAPPLARRLPAPAITPASALLWFLRTHRLTWAVKPR</sequence>
<dbReference type="InterPro" id="IPR029063">
    <property type="entry name" value="SAM-dependent_MTases_sf"/>
</dbReference>
<dbReference type="RefSeq" id="WP_055399434.1">
    <property type="nucleotide sequence ID" value="NZ_JAMXAX010000019.1"/>
</dbReference>
<dbReference type="GO" id="GO:0008168">
    <property type="term" value="F:methyltransferase activity"/>
    <property type="evidence" value="ECO:0007669"/>
    <property type="project" value="UniProtKB-KW"/>
</dbReference>
<dbReference type="GO" id="GO:0032259">
    <property type="term" value="P:methylation"/>
    <property type="evidence" value="ECO:0007669"/>
    <property type="project" value="UniProtKB-KW"/>
</dbReference>
<protein>
    <submittedName>
        <fullName evidence="2">Methyltransferase domain-containing protein</fullName>
    </submittedName>
</protein>
<name>A0ABV8D654_9BURK</name>
<keyword evidence="2" id="KW-0489">Methyltransferase</keyword>
<proteinExistence type="predicted"/>
<dbReference type="InterPro" id="IPR041698">
    <property type="entry name" value="Methyltransf_25"/>
</dbReference>
<evidence type="ECO:0000313" key="2">
    <source>
        <dbReference type="EMBL" id="MFC3933842.1"/>
    </source>
</evidence>
<comment type="caution">
    <text evidence="2">The sequence shown here is derived from an EMBL/GenBank/DDBJ whole genome shotgun (WGS) entry which is preliminary data.</text>
</comment>
<organism evidence="2 3">
    <name type="scientific">Acidovorax facilis</name>
    <dbReference type="NCBI Taxonomy" id="12917"/>
    <lineage>
        <taxon>Bacteria</taxon>
        <taxon>Pseudomonadati</taxon>
        <taxon>Pseudomonadota</taxon>
        <taxon>Betaproteobacteria</taxon>
        <taxon>Burkholderiales</taxon>
        <taxon>Comamonadaceae</taxon>
        <taxon>Acidovorax</taxon>
    </lineage>
</organism>
<gene>
    <name evidence="2" type="ORF">ACFOW3_04305</name>
</gene>
<dbReference type="EMBL" id="JBHSAJ010000006">
    <property type="protein sequence ID" value="MFC3933842.1"/>
    <property type="molecule type" value="Genomic_DNA"/>
</dbReference>
<keyword evidence="3" id="KW-1185">Reference proteome</keyword>
<accession>A0ABV8D654</accession>